<accession>A0A811UM55</accession>
<reference evidence="2" key="1">
    <citation type="submission" date="2020-11" db="EMBL/GenBank/DDBJ databases">
        <authorList>
            <person name="Whitehead M."/>
        </authorList>
    </citation>
    <scope>NUCLEOTIDE SEQUENCE</scope>
    <source>
        <strain evidence="2">EGII</strain>
    </source>
</reference>
<name>A0A811UM55_CERCA</name>
<dbReference type="EMBL" id="CAJHJT010000012">
    <property type="protein sequence ID" value="CAD6998897.1"/>
    <property type="molecule type" value="Genomic_DNA"/>
</dbReference>
<evidence type="ECO:0000256" key="1">
    <source>
        <dbReference type="SAM" id="MobiDB-lite"/>
    </source>
</evidence>
<evidence type="ECO:0000313" key="2">
    <source>
        <dbReference type="EMBL" id="CAD6998897.1"/>
    </source>
</evidence>
<organism evidence="2 3">
    <name type="scientific">Ceratitis capitata</name>
    <name type="common">Mediterranean fruit fly</name>
    <name type="synonym">Tephritis capitata</name>
    <dbReference type="NCBI Taxonomy" id="7213"/>
    <lineage>
        <taxon>Eukaryota</taxon>
        <taxon>Metazoa</taxon>
        <taxon>Ecdysozoa</taxon>
        <taxon>Arthropoda</taxon>
        <taxon>Hexapoda</taxon>
        <taxon>Insecta</taxon>
        <taxon>Pterygota</taxon>
        <taxon>Neoptera</taxon>
        <taxon>Endopterygota</taxon>
        <taxon>Diptera</taxon>
        <taxon>Brachycera</taxon>
        <taxon>Muscomorpha</taxon>
        <taxon>Tephritoidea</taxon>
        <taxon>Tephritidae</taxon>
        <taxon>Ceratitis</taxon>
        <taxon>Ceratitis</taxon>
    </lineage>
</organism>
<dbReference type="Proteomes" id="UP000606786">
    <property type="component" value="Unassembled WGS sequence"/>
</dbReference>
<feature type="region of interest" description="Disordered" evidence="1">
    <location>
        <begin position="25"/>
        <end position="45"/>
    </location>
</feature>
<sequence length="76" mass="9212">MVYYSVYFVKVNWLRRENTQELARTRPHSRQCTKANKRQATTPSNNTNNYCRACVVYWQVTITTIREECREDDLKY</sequence>
<dbReference type="AlphaFoldDB" id="A0A811UM55"/>
<feature type="compositionally biased region" description="Basic residues" evidence="1">
    <location>
        <begin position="25"/>
        <end position="37"/>
    </location>
</feature>
<gene>
    <name evidence="2" type="ORF">CCAP1982_LOCUS7444</name>
</gene>
<protein>
    <submittedName>
        <fullName evidence="2">(Mediterranean fruit fly) hypothetical protein</fullName>
    </submittedName>
</protein>
<comment type="caution">
    <text evidence="2">The sequence shown here is derived from an EMBL/GenBank/DDBJ whole genome shotgun (WGS) entry which is preliminary data.</text>
</comment>
<keyword evidence="3" id="KW-1185">Reference proteome</keyword>
<evidence type="ECO:0000313" key="3">
    <source>
        <dbReference type="Proteomes" id="UP000606786"/>
    </source>
</evidence>
<proteinExistence type="predicted"/>